<protein>
    <submittedName>
        <fullName evidence="1">Uncharacterized protein</fullName>
    </submittedName>
</protein>
<organism evidence="1 2">
    <name type="scientific">Leptospira borgpetersenii str. 200701203</name>
    <dbReference type="NCBI Taxonomy" id="1193007"/>
    <lineage>
        <taxon>Bacteria</taxon>
        <taxon>Pseudomonadati</taxon>
        <taxon>Spirochaetota</taxon>
        <taxon>Spirochaetia</taxon>
        <taxon>Leptospirales</taxon>
        <taxon>Leptospiraceae</taxon>
        <taxon>Leptospira</taxon>
    </lineage>
</organism>
<name>M3HR91_LEPBO</name>
<evidence type="ECO:0000313" key="1">
    <source>
        <dbReference type="EMBL" id="EMG00155.1"/>
    </source>
</evidence>
<sequence>MFDQRKELSLFLGVFNAEFERNRTRWGVFGGILLGYESTSQMTDWNFYGFGI</sequence>
<dbReference type="EMBL" id="AKWO02000048">
    <property type="protein sequence ID" value="EMG00155.1"/>
    <property type="molecule type" value="Genomic_DNA"/>
</dbReference>
<dbReference type="BioCyc" id="LBOR1193007:G11KN-2273-MONOMER"/>
<evidence type="ECO:0000313" key="2">
    <source>
        <dbReference type="Proteomes" id="UP000011783"/>
    </source>
</evidence>
<dbReference type="AlphaFoldDB" id="M3HR91"/>
<dbReference type="Proteomes" id="UP000011783">
    <property type="component" value="Unassembled WGS sequence"/>
</dbReference>
<reference evidence="1 2" key="1">
    <citation type="submission" date="2013-01" db="EMBL/GenBank/DDBJ databases">
        <authorList>
            <person name="Harkins D.M."/>
            <person name="Durkin A.S."/>
            <person name="Brinkac L.M."/>
            <person name="Haft D.H."/>
            <person name="Selengut J.D."/>
            <person name="Sanka R."/>
            <person name="DePew J."/>
            <person name="Purushe J."/>
            <person name="Picardeau M."/>
            <person name="Werts C."/>
            <person name="Goarant C."/>
            <person name="Vinetz J.M."/>
            <person name="Sutton G.G."/>
            <person name="Nierman W.C."/>
            <person name="Fouts D.E."/>
        </authorList>
    </citation>
    <scope>NUCLEOTIDE SEQUENCE [LARGE SCALE GENOMIC DNA]</scope>
    <source>
        <strain evidence="1 2">200701203</strain>
    </source>
</reference>
<gene>
    <name evidence="1" type="ORF">LEP1GSC123_1437</name>
</gene>
<comment type="caution">
    <text evidence="1">The sequence shown here is derived from an EMBL/GenBank/DDBJ whole genome shotgun (WGS) entry which is preliminary data.</text>
</comment>
<accession>M3HR91</accession>
<proteinExistence type="predicted"/>